<proteinExistence type="predicted"/>
<dbReference type="Pfam" id="PF12804">
    <property type="entry name" value="NTP_transf_3"/>
    <property type="match status" value="1"/>
</dbReference>
<gene>
    <name evidence="2" type="ORF">QWY28_16895</name>
</gene>
<dbReference type="InterPro" id="IPR029044">
    <property type="entry name" value="Nucleotide-diphossugar_trans"/>
</dbReference>
<protein>
    <submittedName>
        <fullName evidence="2">NTP transferase domain-containing protein</fullName>
    </submittedName>
</protein>
<accession>A0ABT8FJE9</accession>
<name>A0ABT8FJE9_9ACTN</name>
<reference evidence="2" key="1">
    <citation type="submission" date="2023-06" db="EMBL/GenBank/DDBJ databases">
        <title>Draft genome sequence of Nocardioides sp. SOB77.</title>
        <authorList>
            <person name="Zhang G."/>
        </authorList>
    </citation>
    <scope>NUCLEOTIDE SEQUENCE</scope>
    <source>
        <strain evidence="2">SOB77</strain>
    </source>
</reference>
<organism evidence="2 3">
    <name type="scientific">Nocardioides oceani</name>
    <dbReference type="NCBI Taxonomy" id="3058369"/>
    <lineage>
        <taxon>Bacteria</taxon>
        <taxon>Bacillati</taxon>
        <taxon>Actinomycetota</taxon>
        <taxon>Actinomycetes</taxon>
        <taxon>Propionibacteriales</taxon>
        <taxon>Nocardioidaceae</taxon>
        <taxon>Nocardioides</taxon>
    </lineage>
</organism>
<dbReference type="EMBL" id="JAUHJQ010000007">
    <property type="protein sequence ID" value="MDN4174641.1"/>
    <property type="molecule type" value="Genomic_DNA"/>
</dbReference>
<sequence length="176" mass="17889">MLHGIVLAAGAGRRMGTPKALVDDWLARAVHVLRAGGCDRVTAVLGARADDALALLPPRTAYVVAQDWADGMSASLRAGLAAADPAAEAVVVTLVDLPDLVPEVVARVGRHAAAGSLARAAYAGVPGHPVLLGRDHWAGVLAETGGDRGAKGYLASHEVVLVECGDLATGQDVDAR</sequence>
<evidence type="ECO:0000313" key="2">
    <source>
        <dbReference type="EMBL" id="MDN4174641.1"/>
    </source>
</evidence>
<dbReference type="GO" id="GO:0016740">
    <property type="term" value="F:transferase activity"/>
    <property type="evidence" value="ECO:0007669"/>
    <property type="project" value="UniProtKB-KW"/>
</dbReference>
<dbReference type="Gene3D" id="3.90.550.10">
    <property type="entry name" value="Spore Coat Polysaccharide Biosynthesis Protein SpsA, Chain A"/>
    <property type="match status" value="1"/>
</dbReference>
<comment type="caution">
    <text evidence="2">The sequence shown here is derived from an EMBL/GenBank/DDBJ whole genome shotgun (WGS) entry which is preliminary data.</text>
</comment>
<dbReference type="Proteomes" id="UP001168620">
    <property type="component" value="Unassembled WGS sequence"/>
</dbReference>
<keyword evidence="2" id="KW-0808">Transferase</keyword>
<dbReference type="PANTHER" id="PTHR43777:SF1">
    <property type="entry name" value="MOLYBDENUM COFACTOR CYTIDYLYLTRANSFERASE"/>
    <property type="match status" value="1"/>
</dbReference>
<dbReference type="SUPFAM" id="SSF53448">
    <property type="entry name" value="Nucleotide-diphospho-sugar transferases"/>
    <property type="match status" value="1"/>
</dbReference>
<keyword evidence="3" id="KW-1185">Reference proteome</keyword>
<feature type="domain" description="MobA-like NTP transferase" evidence="1">
    <location>
        <begin position="4"/>
        <end position="157"/>
    </location>
</feature>
<dbReference type="PANTHER" id="PTHR43777">
    <property type="entry name" value="MOLYBDENUM COFACTOR CYTIDYLYLTRANSFERASE"/>
    <property type="match status" value="1"/>
</dbReference>
<evidence type="ECO:0000259" key="1">
    <source>
        <dbReference type="Pfam" id="PF12804"/>
    </source>
</evidence>
<dbReference type="RefSeq" id="WP_300953732.1">
    <property type="nucleotide sequence ID" value="NZ_JAUHJQ010000007.1"/>
</dbReference>
<evidence type="ECO:0000313" key="3">
    <source>
        <dbReference type="Proteomes" id="UP001168620"/>
    </source>
</evidence>
<dbReference type="InterPro" id="IPR025877">
    <property type="entry name" value="MobA-like_NTP_Trfase"/>
</dbReference>